<organism evidence="1">
    <name type="scientific">viral metagenome</name>
    <dbReference type="NCBI Taxonomy" id="1070528"/>
    <lineage>
        <taxon>unclassified sequences</taxon>
        <taxon>metagenomes</taxon>
        <taxon>organismal metagenomes</taxon>
    </lineage>
</organism>
<proteinExistence type="predicted"/>
<dbReference type="AlphaFoldDB" id="A0A6C0AJL8"/>
<protein>
    <submittedName>
        <fullName evidence="1">Uncharacterized protein</fullName>
    </submittedName>
</protein>
<sequence length="132" mass="14812">MDVSLDLPAVPLTEEQIQTILNSREVLLKEDVIEGKREERFIPPSSTGEYQSAQAMIADQPPLPDPVFLPGEVVPCTYDIGAQLNCLDAHEVGFKTMIKEMFEAGPELKLTEDAIRQLVNERGKTDTHYRKD</sequence>
<reference evidence="1" key="1">
    <citation type="journal article" date="2020" name="Nature">
        <title>Giant virus diversity and host interactions through global metagenomics.</title>
        <authorList>
            <person name="Schulz F."/>
            <person name="Roux S."/>
            <person name="Paez-Espino D."/>
            <person name="Jungbluth S."/>
            <person name="Walsh D.A."/>
            <person name="Denef V.J."/>
            <person name="McMahon K.D."/>
            <person name="Konstantinidis K.T."/>
            <person name="Eloe-Fadrosh E.A."/>
            <person name="Kyrpides N.C."/>
            <person name="Woyke T."/>
        </authorList>
    </citation>
    <scope>NUCLEOTIDE SEQUENCE</scope>
    <source>
        <strain evidence="1">GVMAG-S-1035375-24</strain>
    </source>
</reference>
<accession>A0A6C0AJL8</accession>
<dbReference type="EMBL" id="MN740664">
    <property type="protein sequence ID" value="QHS79836.1"/>
    <property type="molecule type" value="Genomic_DNA"/>
</dbReference>
<name>A0A6C0AJL8_9ZZZZ</name>
<evidence type="ECO:0000313" key="1">
    <source>
        <dbReference type="EMBL" id="QHS79836.1"/>
    </source>
</evidence>